<evidence type="ECO:0000256" key="1">
    <source>
        <dbReference type="SAM" id="MobiDB-lite"/>
    </source>
</evidence>
<dbReference type="EMBL" id="JAAIIJ010000009">
    <property type="protein sequence ID" value="NMN01959.1"/>
    <property type="molecule type" value="Genomic_DNA"/>
</dbReference>
<feature type="region of interest" description="Disordered" evidence="1">
    <location>
        <begin position="1"/>
        <end position="86"/>
    </location>
</feature>
<proteinExistence type="predicted"/>
<dbReference type="Pfam" id="PF16938">
    <property type="entry name" value="Phage_holin_Dp1"/>
    <property type="match status" value="1"/>
</dbReference>
<keyword evidence="4" id="KW-1185">Reference proteome</keyword>
<dbReference type="InterPro" id="IPR031612">
    <property type="entry name" value="Phage_holin_Dp1"/>
</dbReference>
<sequence length="168" mass="17525">MAKRKNTNRENTSTADTNTADTGTADAHTTEVSTLATVDPTDKKVSVQTIAELGAPAPEARGTADAVGMSAVSPQPTSPQPTSPDVADGYAGAQILNWFLPEKLYQMLKWLTLTVLPALAVLVGSIGPVWSLPHSHAIITTISAVSLFLGSIIGISEIKARILSPPNP</sequence>
<name>A0ABX1SXG6_9BIFI</name>
<keyword evidence="2" id="KW-0472">Membrane</keyword>
<keyword evidence="2" id="KW-1133">Transmembrane helix</keyword>
<feature type="transmembrane region" description="Helical" evidence="2">
    <location>
        <begin position="136"/>
        <end position="155"/>
    </location>
</feature>
<dbReference type="Proteomes" id="UP000553756">
    <property type="component" value="Unassembled WGS sequence"/>
</dbReference>
<gene>
    <name evidence="3" type="ORF">G1C94_0580</name>
</gene>
<evidence type="ECO:0000256" key="2">
    <source>
        <dbReference type="SAM" id="Phobius"/>
    </source>
</evidence>
<dbReference type="RefSeq" id="WP_253902292.1">
    <property type="nucleotide sequence ID" value="NZ_JAAIIJ010000009.1"/>
</dbReference>
<organism evidence="3 4">
    <name type="scientific">Bifidobacterium panos</name>
    <dbReference type="NCBI Taxonomy" id="2675321"/>
    <lineage>
        <taxon>Bacteria</taxon>
        <taxon>Bacillati</taxon>
        <taxon>Actinomycetota</taxon>
        <taxon>Actinomycetes</taxon>
        <taxon>Bifidobacteriales</taxon>
        <taxon>Bifidobacteriaceae</taxon>
        <taxon>Bifidobacterium</taxon>
    </lineage>
</organism>
<keyword evidence="2" id="KW-0812">Transmembrane</keyword>
<feature type="transmembrane region" description="Helical" evidence="2">
    <location>
        <begin position="110"/>
        <end position="130"/>
    </location>
</feature>
<evidence type="ECO:0000313" key="3">
    <source>
        <dbReference type="EMBL" id="NMN01959.1"/>
    </source>
</evidence>
<evidence type="ECO:0000313" key="4">
    <source>
        <dbReference type="Proteomes" id="UP000553756"/>
    </source>
</evidence>
<feature type="compositionally biased region" description="Low complexity" evidence="1">
    <location>
        <begin position="12"/>
        <end position="27"/>
    </location>
</feature>
<comment type="caution">
    <text evidence="3">The sequence shown here is derived from an EMBL/GenBank/DDBJ whole genome shotgun (WGS) entry which is preliminary data.</text>
</comment>
<protein>
    <submittedName>
        <fullName evidence="3">Holin</fullName>
    </submittedName>
</protein>
<reference evidence="3 4" key="1">
    <citation type="submission" date="2020-02" db="EMBL/GenBank/DDBJ databases">
        <title>Characterization of phylogenetic diversity of novel bifidobacterial species isolated in Czech ZOOs.</title>
        <authorList>
            <person name="Lugli G.A."/>
            <person name="Vera N.B."/>
            <person name="Ventura M."/>
        </authorList>
    </citation>
    <scope>NUCLEOTIDE SEQUENCE [LARGE SCALE GENOMIC DNA]</scope>
    <source>
        <strain evidence="3 4">DSM 109963</strain>
    </source>
</reference>
<accession>A0ABX1SXG6</accession>